<accession>A4X2A7</accession>
<evidence type="ECO:0000313" key="3">
    <source>
        <dbReference type="Proteomes" id="UP000000235"/>
    </source>
</evidence>
<dbReference type="RefSeq" id="WP_011904441.1">
    <property type="nucleotide sequence ID" value="NC_009380.1"/>
</dbReference>
<dbReference type="eggNOG" id="ENOG502ZMVN">
    <property type="taxonomic scope" value="Bacteria"/>
</dbReference>
<evidence type="ECO:0000313" key="2">
    <source>
        <dbReference type="EMBL" id="ABP53007.1"/>
    </source>
</evidence>
<name>A4X2A7_SALTO</name>
<organism evidence="2 3">
    <name type="scientific">Salinispora tropica (strain ATCC BAA-916 / DSM 44818 / JCM 13857 / NBRC 105044 / CNB-440)</name>
    <dbReference type="NCBI Taxonomy" id="369723"/>
    <lineage>
        <taxon>Bacteria</taxon>
        <taxon>Bacillati</taxon>
        <taxon>Actinomycetota</taxon>
        <taxon>Actinomycetes</taxon>
        <taxon>Micromonosporales</taxon>
        <taxon>Micromonosporaceae</taxon>
        <taxon>Salinispora</taxon>
    </lineage>
</organism>
<evidence type="ECO:0000256" key="1">
    <source>
        <dbReference type="SAM" id="MobiDB-lite"/>
    </source>
</evidence>
<dbReference type="AlphaFoldDB" id="A4X2A7"/>
<reference evidence="3" key="1">
    <citation type="journal article" date="2007" name="Proc. Natl. Acad. Sci. U.S.A.">
        <title>Genome sequencing reveals complex secondary metabolome in the marine actinomycete Salinispora tropica.</title>
        <authorList>
            <person name="Udwary D.W."/>
            <person name="Zeigler L."/>
            <person name="Asolkar R.N."/>
            <person name="Singan V."/>
            <person name="Lapidus A."/>
            <person name="Fenical W."/>
            <person name="Jensen P.R."/>
            <person name="Moore B.S."/>
        </authorList>
    </citation>
    <scope>NUCLEOTIDE SEQUENCE [LARGE SCALE GENOMIC DNA]</scope>
    <source>
        <strain evidence="3">ATCC BAA-916 / DSM 44818 / CNB-440</strain>
    </source>
</reference>
<dbReference type="STRING" id="369723.Strop_0523"/>
<dbReference type="EMBL" id="CP000667">
    <property type="protein sequence ID" value="ABP53007.1"/>
    <property type="molecule type" value="Genomic_DNA"/>
</dbReference>
<dbReference type="KEGG" id="stp:Strop_0523"/>
<dbReference type="HOGENOM" id="CLU_1634409_0_0_11"/>
<dbReference type="PATRIC" id="fig|369723.5.peg.538"/>
<feature type="region of interest" description="Disordered" evidence="1">
    <location>
        <begin position="83"/>
        <end position="120"/>
    </location>
</feature>
<keyword evidence="3" id="KW-1185">Reference proteome</keyword>
<gene>
    <name evidence="2" type="ordered locus">Strop_0523</name>
</gene>
<protein>
    <submittedName>
        <fullName evidence="2">Uncharacterized protein</fullName>
    </submittedName>
</protein>
<feature type="compositionally biased region" description="Polar residues" evidence="1">
    <location>
        <begin position="88"/>
        <end position="99"/>
    </location>
</feature>
<proteinExistence type="predicted"/>
<dbReference type="Proteomes" id="UP000000235">
    <property type="component" value="Chromosome"/>
</dbReference>
<sequence>MSDQDRGSDGPLSVTIKYGKGYEDSWISVRGSAAVVREELIRAFDLDRDESLSLAALVLNATQQAHALHALGRGAGAQAISGERVGRSRSNPSAWQGAQTVRPAANPSRPPQEDGEASLRGAALSEIEGAESVEALKLWWAKNQSAFADPQVKSAYKARGKALQAASAK</sequence>